<feature type="region of interest" description="Disordered" evidence="1">
    <location>
        <begin position="601"/>
        <end position="673"/>
    </location>
</feature>
<evidence type="ECO:0000256" key="1">
    <source>
        <dbReference type="SAM" id="MobiDB-lite"/>
    </source>
</evidence>
<dbReference type="GO" id="GO:0016887">
    <property type="term" value="F:ATP hydrolysis activity"/>
    <property type="evidence" value="ECO:0007669"/>
    <property type="project" value="InterPro"/>
</dbReference>
<dbReference type="Gene3D" id="3.40.50.300">
    <property type="entry name" value="P-loop containing nucleotide triphosphate hydrolases"/>
    <property type="match status" value="1"/>
</dbReference>
<dbReference type="Proteomes" id="UP000247540">
    <property type="component" value="Unassembled WGS sequence"/>
</dbReference>
<accession>A0A318SL37</accession>
<sequence length="673" mass="74395">MVLPKSAPHPGPFRFERTPYARRIAQVLSPGHPCKRVVAKVASQMFKTQTAINWIGACIHRAPANILALQPTDGLAKRFSARVAQAIRNVKVLRECVSAEKSRDKRNTTQAKDFKGDATLYINTAGAAANLAEITVRYLFIDEVDRLPPLDEGDSVEIAEARATQHERDCKFYEVSSPTVEGFSRIDELYLQGTQEIYLVPCPHCGHHHPLELDNFRYRRDPETGFMDGAWFVCPDCGSEIEERYKTTMFLDEAEGGTAHWHAQTRGDGETISVTMSAFYMPIGAVGWLSLARQYERAKEALKRGDHTLMQAFYNTRLALSYRNSETTTTAKQLRDRAESYAPRVLPDAALVATMAVDTQPNRLELQIEGWGPDMERWVLDYITLVGSPTEPPEQPGSVWYRLDEIRRTPLLHASGRAIMISAYGVDAGGANTQDVYNYGAARKAMNCTVLAGATRPNKPIISSMPSKVDIDWNGTKTPGGVERWEVGTDVAKDYIAGRMHLESGPGAMHHHDQLPPEWCDQMVVEQRRTRYTKGRAISEWVKPNGARNEAWDVSVYNLAIAYQLGLHKWSALDWRRLREKLIPRTADLFALPGPTPLAPAPAHAEAVAAAQGDSLGPARSAAPSLSAPAPLQTSVNPQHPAPLAPPPPPPASPAPLPPPAPTHRRMRSKGIQ</sequence>
<feature type="compositionally biased region" description="Pro residues" evidence="1">
    <location>
        <begin position="640"/>
        <end position="662"/>
    </location>
</feature>
<feature type="domain" description="Phage terminase large subunit GpA ATPase" evidence="2">
    <location>
        <begin position="9"/>
        <end position="250"/>
    </location>
</feature>
<dbReference type="InterPro" id="IPR027417">
    <property type="entry name" value="P-loop_NTPase"/>
</dbReference>
<dbReference type="InterPro" id="IPR046453">
    <property type="entry name" value="GpA_ATPase"/>
</dbReference>
<evidence type="ECO:0000259" key="2">
    <source>
        <dbReference type="Pfam" id="PF05876"/>
    </source>
</evidence>
<dbReference type="EMBL" id="QJTC01000001">
    <property type="protein sequence ID" value="PYE79823.1"/>
    <property type="molecule type" value="Genomic_DNA"/>
</dbReference>
<reference evidence="4 5" key="1">
    <citation type="submission" date="2018-06" db="EMBL/GenBank/DDBJ databases">
        <title>Genomic Encyclopedia of Type Strains, Phase III (KMG-III): the genomes of soil and plant-associated and newly described type strains.</title>
        <authorList>
            <person name="Whitman W."/>
        </authorList>
    </citation>
    <scope>NUCLEOTIDE SEQUENCE [LARGE SCALE GENOMIC DNA]</scope>
    <source>
        <strain evidence="4 5">CECT 7646</strain>
    </source>
</reference>
<dbReference type="AlphaFoldDB" id="A0A318SL37"/>
<organism evidence="4 5">
    <name type="scientific">Xylophilus ampelinus</name>
    <dbReference type="NCBI Taxonomy" id="54067"/>
    <lineage>
        <taxon>Bacteria</taxon>
        <taxon>Pseudomonadati</taxon>
        <taxon>Pseudomonadota</taxon>
        <taxon>Betaproteobacteria</taxon>
        <taxon>Burkholderiales</taxon>
        <taxon>Xylophilus</taxon>
    </lineage>
</organism>
<feature type="compositionally biased region" description="Basic residues" evidence="1">
    <location>
        <begin position="663"/>
        <end position="673"/>
    </location>
</feature>
<name>A0A318SL37_9BURK</name>
<comment type="caution">
    <text evidence="4">The sequence shown here is derived from an EMBL/GenBank/DDBJ whole genome shotgun (WGS) entry which is preliminary data.</text>
</comment>
<evidence type="ECO:0000313" key="4">
    <source>
        <dbReference type="EMBL" id="PYE79823.1"/>
    </source>
</evidence>
<dbReference type="InterPro" id="IPR046454">
    <property type="entry name" value="GpA_endonuclease"/>
</dbReference>
<dbReference type="GO" id="GO:0004519">
    <property type="term" value="F:endonuclease activity"/>
    <property type="evidence" value="ECO:0007669"/>
    <property type="project" value="InterPro"/>
</dbReference>
<feature type="domain" description="Terminase large subunit GpA endonuclease" evidence="3">
    <location>
        <begin position="273"/>
        <end position="569"/>
    </location>
</feature>
<keyword evidence="5" id="KW-1185">Reference proteome</keyword>
<evidence type="ECO:0000259" key="3">
    <source>
        <dbReference type="Pfam" id="PF20454"/>
    </source>
</evidence>
<evidence type="ECO:0000313" key="5">
    <source>
        <dbReference type="Proteomes" id="UP000247540"/>
    </source>
</evidence>
<dbReference type="Pfam" id="PF05876">
    <property type="entry name" value="GpA_ATPase"/>
    <property type="match status" value="1"/>
</dbReference>
<gene>
    <name evidence="4" type="ORF">DFQ15_101143</name>
</gene>
<protein>
    <submittedName>
        <fullName evidence="4">Phage terminase large subunit GpA-like protein</fullName>
    </submittedName>
</protein>
<proteinExistence type="predicted"/>
<feature type="compositionally biased region" description="Low complexity" evidence="1">
    <location>
        <begin position="601"/>
        <end position="632"/>
    </location>
</feature>
<dbReference type="Pfam" id="PF20454">
    <property type="entry name" value="GpA_nuclease"/>
    <property type="match status" value="1"/>
</dbReference>